<reference evidence="2 3" key="1">
    <citation type="submission" date="2017-09" db="EMBL/GenBank/DDBJ databases">
        <title>Large-scale bioinformatics analysis of Bacillus genomes uncovers conserved roles of natural products in bacterial physiology.</title>
        <authorList>
            <consortium name="Agbiome Team Llc"/>
            <person name="Bleich R.M."/>
            <person name="Kirk G.J."/>
            <person name="Santa Maria K.C."/>
            <person name="Allen S.E."/>
            <person name="Farag S."/>
            <person name="Shank E.A."/>
            <person name="Bowers A."/>
        </authorList>
    </citation>
    <scope>NUCLEOTIDE SEQUENCE [LARGE SCALE GENOMIC DNA]</scope>
    <source>
        <strain evidence="2 3">AFS024404</strain>
    </source>
</reference>
<feature type="domain" description="Type I restriction enzyme R protein N-terminal" evidence="1">
    <location>
        <begin position="39"/>
        <end position="155"/>
    </location>
</feature>
<proteinExistence type="predicted"/>
<evidence type="ECO:0000313" key="3">
    <source>
        <dbReference type="Proteomes" id="UP000219743"/>
    </source>
</evidence>
<gene>
    <name evidence="2" type="ORF">CN263_23490</name>
</gene>
<comment type="caution">
    <text evidence="2">The sequence shown here is derived from an EMBL/GenBank/DDBJ whole genome shotgun (WGS) entry which is preliminary data.</text>
</comment>
<name>A0A9X6VH07_BACCE</name>
<sequence length="173" mass="20807">MLFKIDWNEYPENYILTTNLGEKWIRYPYHNKKMYKAYPEELVRLQTIHFLFKEMKVPCLKGAIEVEVKMFEFDEKYNGRADIVVYAEDEEFFVPILIVECKANHIALTEEVFEQAKRYDEVLFANNIMITNGKLLKFYSWKEEEKKYIELDKIPTYQELAKKENLHPISEVG</sequence>
<evidence type="ECO:0000313" key="2">
    <source>
        <dbReference type="EMBL" id="PFD18215.1"/>
    </source>
</evidence>
<dbReference type="Pfam" id="PF13588">
    <property type="entry name" value="HSDR_N_2"/>
    <property type="match status" value="1"/>
</dbReference>
<accession>A0A9X6VH07</accession>
<dbReference type="EMBL" id="NTRC01000021">
    <property type="protein sequence ID" value="PFD18215.1"/>
    <property type="molecule type" value="Genomic_DNA"/>
</dbReference>
<dbReference type="RefSeq" id="WP_098275476.1">
    <property type="nucleotide sequence ID" value="NZ_NTRC01000021.1"/>
</dbReference>
<organism evidence="2 3">
    <name type="scientific">Bacillus cereus</name>
    <dbReference type="NCBI Taxonomy" id="1396"/>
    <lineage>
        <taxon>Bacteria</taxon>
        <taxon>Bacillati</taxon>
        <taxon>Bacillota</taxon>
        <taxon>Bacilli</taxon>
        <taxon>Bacillales</taxon>
        <taxon>Bacillaceae</taxon>
        <taxon>Bacillus</taxon>
        <taxon>Bacillus cereus group</taxon>
    </lineage>
</organism>
<dbReference type="Gene3D" id="3.90.1570.30">
    <property type="match status" value="1"/>
</dbReference>
<dbReference type="InterPro" id="IPR029464">
    <property type="entry name" value="HSDR_N"/>
</dbReference>
<protein>
    <recommendedName>
        <fullName evidence="1">Type I restriction enzyme R protein N-terminal domain-containing protein</fullName>
    </recommendedName>
</protein>
<dbReference type="AlphaFoldDB" id="A0A9X6VH07"/>
<evidence type="ECO:0000259" key="1">
    <source>
        <dbReference type="Pfam" id="PF13588"/>
    </source>
</evidence>
<dbReference type="Proteomes" id="UP000219743">
    <property type="component" value="Unassembled WGS sequence"/>
</dbReference>